<dbReference type="Proteomes" id="UP000318864">
    <property type="component" value="Unassembled WGS sequence"/>
</dbReference>
<sequence>MAVSSSPFEEPVTVLGTDIRDRLLGASNTSTRDAGIVAGQNRPEHLGIVLVAQFDNFVGRSLALLNRSPDSAGSRGVNAVPLEDCLRGLGMKEQPAVPVATVFEL</sequence>
<gene>
    <name evidence="1" type="ORF">D8Y22_10095</name>
</gene>
<evidence type="ECO:0000313" key="2">
    <source>
        <dbReference type="Proteomes" id="UP000318864"/>
    </source>
</evidence>
<keyword evidence="2" id="KW-1185">Reference proteome</keyword>
<protein>
    <submittedName>
        <fullName evidence="1">Uncharacterized protein</fullName>
    </submittedName>
</protein>
<evidence type="ECO:0000313" key="1">
    <source>
        <dbReference type="EMBL" id="THE64954.1"/>
    </source>
</evidence>
<accession>A0A4S3TLB5</accession>
<dbReference type="EMBL" id="RBZW01000022">
    <property type="protein sequence ID" value="THE64954.1"/>
    <property type="molecule type" value="Genomic_DNA"/>
</dbReference>
<dbReference type="AlphaFoldDB" id="A0A4S3TLB5"/>
<name>A0A4S3TLB5_9EURY</name>
<reference evidence="1 2" key="1">
    <citation type="submission" date="2018-10" db="EMBL/GenBank/DDBJ databases">
        <title>Natronolimnobius sp. XQ-INN 246 isolated from Inner Mongolia Autonomous Region of China.</title>
        <authorList>
            <person name="Xue Q."/>
        </authorList>
    </citation>
    <scope>NUCLEOTIDE SEQUENCE [LARGE SCALE GENOMIC DNA]</scope>
    <source>
        <strain evidence="1 2">XQ-INN 246</strain>
    </source>
</reference>
<comment type="caution">
    <text evidence="1">The sequence shown here is derived from an EMBL/GenBank/DDBJ whole genome shotgun (WGS) entry which is preliminary data.</text>
</comment>
<proteinExistence type="predicted"/>
<organism evidence="1 2">
    <name type="scientific">Salinadaptatus halalkaliphilus</name>
    <dbReference type="NCBI Taxonomy" id="2419781"/>
    <lineage>
        <taxon>Archaea</taxon>
        <taxon>Methanobacteriati</taxon>
        <taxon>Methanobacteriota</taxon>
        <taxon>Stenosarchaea group</taxon>
        <taxon>Halobacteria</taxon>
        <taxon>Halobacteriales</taxon>
        <taxon>Natrialbaceae</taxon>
        <taxon>Salinadaptatus</taxon>
    </lineage>
</organism>
<dbReference type="RefSeq" id="WP_141464576.1">
    <property type="nucleotide sequence ID" value="NZ_RBZW01000022.1"/>
</dbReference>